<dbReference type="OrthoDB" id="982480at2"/>
<name>A0A4Z0P1L4_9BACT</name>
<reference evidence="2 3" key="1">
    <citation type="submission" date="2019-04" db="EMBL/GenBank/DDBJ databases">
        <authorList>
            <person name="Feng G."/>
            <person name="Zhang J."/>
            <person name="Zhu H."/>
        </authorList>
    </citation>
    <scope>NUCLEOTIDE SEQUENCE [LARGE SCALE GENOMIC DNA]</scope>
    <source>
        <strain evidence="2 3">92R-1</strain>
    </source>
</reference>
<gene>
    <name evidence="2" type="ORF">EU556_20815</name>
</gene>
<organism evidence="2 3">
    <name type="scientific">Hymenobacter fodinae</name>
    <dbReference type="NCBI Taxonomy" id="2510796"/>
    <lineage>
        <taxon>Bacteria</taxon>
        <taxon>Pseudomonadati</taxon>
        <taxon>Bacteroidota</taxon>
        <taxon>Cytophagia</taxon>
        <taxon>Cytophagales</taxon>
        <taxon>Hymenobacteraceae</taxon>
        <taxon>Hymenobacter</taxon>
    </lineage>
</organism>
<sequence>MTSVEQQIAAAMKHKVYDVQAYLMRQTAIRAADNIATATPVAEGTARANWNLSADTPDLTTTESTTRQDYKDSPVTGKEKVLYVSNGLPYIERLNEGSSQQAPVNFVEIGVMLAKRQAEAAAKRGTK</sequence>
<dbReference type="AlphaFoldDB" id="A0A4Z0P1L4"/>
<evidence type="ECO:0000313" key="3">
    <source>
        <dbReference type="Proteomes" id="UP000298337"/>
    </source>
</evidence>
<comment type="caution">
    <text evidence="2">The sequence shown here is derived from an EMBL/GenBank/DDBJ whole genome shotgun (WGS) entry which is preliminary data.</text>
</comment>
<protein>
    <recommendedName>
        <fullName evidence="4">HK97 gp10 family phage protein</fullName>
    </recommendedName>
</protein>
<proteinExistence type="predicted"/>
<dbReference type="RefSeq" id="WP_135436074.1">
    <property type="nucleotide sequence ID" value="NZ_SRLA01000005.1"/>
</dbReference>
<feature type="region of interest" description="Disordered" evidence="1">
    <location>
        <begin position="52"/>
        <end position="73"/>
    </location>
</feature>
<evidence type="ECO:0008006" key="4">
    <source>
        <dbReference type="Google" id="ProtNLM"/>
    </source>
</evidence>
<accession>A0A4Z0P1L4</accession>
<dbReference type="Proteomes" id="UP000298337">
    <property type="component" value="Unassembled WGS sequence"/>
</dbReference>
<feature type="compositionally biased region" description="Low complexity" evidence="1">
    <location>
        <begin position="56"/>
        <end position="65"/>
    </location>
</feature>
<evidence type="ECO:0000313" key="2">
    <source>
        <dbReference type="EMBL" id="TGE04630.1"/>
    </source>
</evidence>
<keyword evidence="3" id="KW-1185">Reference proteome</keyword>
<dbReference type="EMBL" id="SRLA01000005">
    <property type="protein sequence ID" value="TGE04630.1"/>
    <property type="molecule type" value="Genomic_DNA"/>
</dbReference>
<evidence type="ECO:0000256" key="1">
    <source>
        <dbReference type="SAM" id="MobiDB-lite"/>
    </source>
</evidence>